<dbReference type="EMBL" id="CAJPEX010000767">
    <property type="protein sequence ID" value="CAG0917144.1"/>
    <property type="molecule type" value="Genomic_DNA"/>
</dbReference>
<dbReference type="AlphaFoldDB" id="A0A7R9BN26"/>
<evidence type="ECO:0000313" key="2">
    <source>
        <dbReference type="Proteomes" id="UP000678499"/>
    </source>
</evidence>
<proteinExistence type="predicted"/>
<dbReference type="EMBL" id="OA882804">
    <property type="protein sequence ID" value="CAD7276992.1"/>
    <property type="molecule type" value="Genomic_DNA"/>
</dbReference>
<reference evidence="1" key="1">
    <citation type="submission" date="2020-11" db="EMBL/GenBank/DDBJ databases">
        <authorList>
            <person name="Tran Van P."/>
        </authorList>
    </citation>
    <scope>NUCLEOTIDE SEQUENCE</scope>
</reference>
<protein>
    <submittedName>
        <fullName evidence="1">Uncharacterized protein</fullName>
    </submittedName>
</protein>
<sequence length="737" mass="83688">MGALRKESVACDARPWETIRPEKSRRVKIDPITQIKIYPRQTHADSSQLITETDSTNDADDEKCGKFTLKEVAERMTSHHDLYCKYLDPRSANPKLQFTGKLGYQANRKYAAESNNVSNPRMKLSNLDGFSFSPIQTTSGTPSEAILAKRKTDCALRVRKESWSVQTLWAKEHSVLRDDVDEAEKRSKSLVFSTTEDAKEIHPERIGKVFRNLRKKCGMRGIADAGFSDFKSLGRRSVHDQNWDPEGFSPSADIVPMTKSMYGMKDLSIAFGDWYRRLSFKISNCHFGQGCDGSMSRKYTDRKLKISIECPSLKTRNRRNVVDAATRIASIIQGRNSLLRFAALESRCQPSSCIWSGFNVAVNSILRETCCIFRALEPETCSRPEAINIDEITASRLADFEALRRFAVLADTWVDPLLISALRILSLGKACLSMLWMDERNRLRRTHRLSNYSTGTASLNIRYSLKVTEVILTQVDRSISRKQRVPGYETTGGSYSHDQALHEAIKFLRSTDEWTVEAQAEACEVLDKAISFLDDLHCLSLAMFHVMISEEFAEPFRRYLRKCAVSVVQNAVDDCDPFLALPTVQIMKYGNSNRLVENILCAMFAERSGLTHCKVKGPEYWDSQQGTERTVLNTKILWTAAINLHRSDTGQMKQKLGSIFTPPPDWVVHKGSSIPLPKERNSELRDRTVPGCDRCRLAAWRFHKLHESLWNPTDRGSEDWKPGFCLFVTAIQKKLSS</sequence>
<gene>
    <name evidence="1" type="ORF">NMOB1V02_LOCUS4735</name>
</gene>
<dbReference type="Proteomes" id="UP000678499">
    <property type="component" value="Unassembled WGS sequence"/>
</dbReference>
<name>A0A7R9BN26_9CRUS</name>
<accession>A0A7R9BN26</accession>
<organism evidence="1">
    <name type="scientific">Notodromas monacha</name>
    <dbReference type="NCBI Taxonomy" id="399045"/>
    <lineage>
        <taxon>Eukaryota</taxon>
        <taxon>Metazoa</taxon>
        <taxon>Ecdysozoa</taxon>
        <taxon>Arthropoda</taxon>
        <taxon>Crustacea</taxon>
        <taxon>Oligostraca</taxon>
        <taxon>Ostracoda</taxon>
        <taxon>Podocopa</taxon>
        <taxon>Podocopida</taxon>
        <taxon>Cypridocopina</taxon>
        <taxon>Cypridoidea</taxon>
        <taxon>Cyprididae</taxon>
        <taxon>Notodromas</taxon>
    </lineage>
</organism>
<keyword evidence="2" id="KW-1185">Reference proteome</keyword>
<evidence type="ECO:0000313" key="1">
    <source>
        <dbReference type="EMBL" id="CAD7276992.1"/>
    </source>
</evidence>